<accession>A0A841TBL3</accession>
<feature type="domain" description="Prophage endopeptidase tail N-terminal" evidence="2">
    <location>
        <begin position="20"/>
        <end position="96"/>
    </location>
</feature>
<organism evidence="3 4">
    <name type="scientific">Cohnella lubricantis</name>
    <dbReference type="NCBI Taxonomy" id="2163172"/>
    <lineage>
        <taxon>Bacteria</taxon>
        <taxon>Bacillati</taxon>
        <taxon>Bacillota</taxon>
        <taxon>Bacilli</taxon>
        <taxon>Bacillales</taxon>
        <taxon>Paenibacillaceae</taxon>
        <taxon>Cohnella</taxon>
    </lineage>
</organism>
<evidence type="ECO:0000259" key="2">
    <source>
        <dbReference type="Pfam" id="PF18994"/>
    </source>
</evidence>
<dbReference type="AlphaFoldDB" id="A0A841TBL3"/>
<evidence type="ECO:0000313" key="4">
    <source>
        <dbReference type="Proteomes" id="UP000574133"/>
    </source>
</evidence>
<dbReference type="Proteomes" id="UP000574133">
    <property type="component" value="Unassembled WGS sequence"/>
</dbReference>
<dbReference type="InterPro" id="IPR007119">
    <property type="entry name" value="Phage_tail_spike_N"/>
</dbReference>
<proteinExistence type="predicted"/>
<dbReference type="EMBL" id="JACJVN010000032">
    <property type="protein sequence ID" value="MBB6677419.1"/>
    <property type="molecule type" value="Genomic_DNA"/>
</dbReference>
<evidence type="ECO:0000313" key="3">
    <source>
        <dbReference type="EMBL" id="MBB6677419.1"/>
    </source>
</evidence>
<dbReference type="NCBIfam" id="TIGR01665">
    <property type="entry name" value="put_anti_recept"/>
    <property type="match status" value="1"/>
</dbReference>
<dbReference type="InterPro" id="IPR044051">
    <property type="entry name" value="Prophage_tail_N"/>
</dbReference>
<dbReference type="InterPro" id="IPR010572">
    <property type="entry name" value="Tail_dom"/>
</dbReference>
<sequence length="626" mass="68555">MNSQFRSRLEIWTISGRVGILANAFDVKVHEVVNGEFYVTFSYPLQENDEDRYSAIVEGNIVTFPLDVERGQRFRIRRVDESHAGRRIYKVVEAWHVAFDLGGYFMDDYIDFAAAKALPEMLALLGEGTPFTFAVEGNFEPHDVSDFGEDTKINLLQQLRKLYGAELSFDNYEITLTTRKGGNYGARIRYAHNLKGIKRTSHNMERITRLYGYGKDGLTIEGYAGHTVKYIDSPHFDPNNPFMGKMEWSDIDDQGRLLQEMQKYLAQYELPNVSYDVDFAQLEKVDPEFESEKIREAGDTVTVRDSELGYSFDARVNAFDRWPFERKSGNAVLSNFRNLTTADYIFSATVGSKKAIAYTSKNAVLKGKKYDDSLTLVDGMGMKVEDDQGRIMVRLGQIEPGIYGLAMYNKAGYKTIWQDANTGDAHFAGNLEAAGGTFSGDLQAAGGTFSGTIQAGTIIGGLIQGADVIASSIRTNDGSRRAEMSVADDLFAVYDGDGGYIKVGSIFDAWAVNSIQLGDVSGSGQIFWGGSGLYIMSTDGISTSEISPSSLVVYTFSDIIQGSNGLSLGSRLNSISSAIADCATAGVGTGSSPVFNCGIPIGTVIRDVNGNAYTWSGVPAHSHVQN</sequence>
<dbReference type="Pfam" id="PF06605">
    <property type="entry name" value="Prophage_tail"/>
    <property type="match status" value="1"/>
</dbReference>
<keyword evidence="4" id="KW-1185">Reference proteome</keyword>
<gene>
    <name evidence="3" type="ORF">H4Q31_08795</name>
</gene>
<reference evidence="3 4" key="1">
    <citation type="submission" date="2020-08" db="EMBL/GenBank/DDBJ databases">
        <title>Cohnella phylogeny.</title>
        <authorList>
            <person name="Dunlap C."/>
        </authorList>
    </citation>
    <scope>NUCLEOTIDE SEQUENCE [LARGE SCALE GENOMIC DNA]</scope>
    <source>
        <strain evidence="3 4">DSM 103658</strain>
    </source>
</reference>
<protein>
    <submittedName>
        <fullName evidence="3">Phage tail protein</fullName>
    </submittedName>
</protein>
<dbReference type="Gene3D" id="3.55.50.40">
    <property type="match status" value="1"/>
</dbReference>
<evidence type="ECO:0000259" key="1">
    <source>
        <dbReference type="Pfam" id="PF06605"/>
    </source>
</evidence>
<dbReference type="Pfam" id="PF18994">
    <property type="entry name" value="Prophage_tailD1"/>
    <property type="match status" value="1"/>
</dbReference>
<name>A0A841TBL3_9BACL</name>
<comment type="caution">
    <text evidence="3">The sequence shown here is derived from an EMBL/GenBank/DDBJ whole genome shotgun (WGS) entry which is preliminary data.</text>
</comment>
<feature type="domain" description="Tail spike" evidence="1">
    <location>
        <begin position="120"/>
        <end position="337"/>
    </location>
</feature>